<dbReference type="Gene3D" id="1.20.5.110">
    <property type="match status" value="1"/>
</dbReference>
<feature type="transmembrane region" description="Helical" evidence="9">
    <location>
        <begin position="179"/>
        <end position="204"/>
    </location>
</feature>
<evidence type="ECO:0000256" key="2">
    <source>
        <dbReference type="ARBA" id="ARBA00022448"/>
    </source>
</evidence>
<keyword evidence="7 11" id="KW-0407">Ion channel</keyword>
<feature type="transmembrane region" description="Helical" evidence="9">
    <location>
        <begin position="117"/>
        <end position="135"/>
    </location>
</feature>
<dbReference type="AlphaFoldDB" id="A0A3N4YQM9"/>
<accession>A0A3N4YQM9</accession>
<keyword evidence="12" id="KW-1185">Reference proteome</keyword>
<feature type="transmembrane region" description="Helical" evidence="9">
    <location>
        <begin position="41"/>
        <end position="59"/>
    </location>
</feature>
<evidence type="ECO:0000313" key="12">
    <source>
        <dbReference type="Proteomes" id="UP000280501"/>
    </source>
</evidence>
<protein>
    <submittedName>
        <fullName evidence="11">Voltage-gated potassium channel</fullName>
    </submittedName>
</protein>
<reference evidence="11 12" key="1">
    <citation type="submission" date="2018-11" db="EMBL/GenBank/DDBJ databases">
        <title>Sequencing the genomes of 1000 actinobacteria strains.</title>
        <authorList>
            <person name="Klenk H.-P."/>
        </authorList>
    </citation>
    <scope>NUCLEOTIDE SEQUENCE [LARGE SCALE GENOMIC DNA]</scope>
    <source>
        <strain evidence="11 12">DSM 15700</strain>
    </source>
</reference>
<comment type="subcellular location">
    <subcellularLocation>
        <location evidence="1">Membrane</location>
        <topology evidence="1">Multi-pass membrane protein</topology>
    </subcellularLocation>
</comment>
<evidence type="ECO:0000256" key="4">
    <source>
        <dbReference type="ARBA" id="ARBA00022989"/>
    </source>
</evidence>
<keyword evidence="2" id="KW-0813">Transport</keyword>
<keyword evidence="4 9" id="KW-1133">Transmembrane helix</keyword>
<dbReference type="OrthoDB" id="9799090at2"/>
<evidence type="ECO:0000259" key="10">
    <source>
        <dbReference type="Pfam" id="PF07885"/>
    </source>
</evidence>
<dbReference type="Proteomes" id="UP000280501">
    <property type="component" value="Unassembled WGS sequence"/>
</dbReference>
<proteinExistence type="predicted"/>
<dbReference type="PRINTS" id="PR00169">
    <property type="entry name" value="KCHANNEL"/>
</dbReference>
<evidence type="ECO:0000256" key="6">
    <source>
        <dbReference type="ARBA" id="ARBA00023136"/>
    </source>
</evidence>
<dbReference type="GO" id="GO:0001508">
    <property type="term" value="P:action potential"/>
    <property type="evidence" value="ECO:0007669"/>
    <property type="project" value="TreeGrafter"/>
</dbReference>
<keyword evidence="5" id="KW-0406">Ion transport</keyword>
<dbReference type="PANTHER" id="PTHR11537">
    <property type="entry name" value="VOLTAGE-GATED POTASSIUM CHANNEL"/>
    <property type="match status" value="1"/>
</dbReference>
<feature type="coiled-coil region" evidence="8">
    <location>
        <begin position="215"/>
        <end position="253"/>
    </location>
</feature>
<dbReference type="InterPro" id="IPR028325">
    <property type="entry name" value="VG_K_chnl"/>
</dbReference>
<feature type="domain" description="Potassium channel" evidence="10">
    <location>
        <begin position="127"/>
        <end position="204"/>
    </location>
</feature>
<dbReference type="InterPro" id="IPR027359">
    <property type="entry name" value="Volt_channel_dom_sf"/>
</dbReference>
<evidence type="ECO:0000313" key="11">
    <source>
        <dbReference type="EMBL" id="RPF22913.1"/>
    </source>
</evidence>
<evidence type="ECO:0000256" key="8">
    <source>
        <dbReference type="SAM" id="Coils"/>
    </source>
</evidence>
<dbReference type="PANTHER" id="PTHR11537:SF254">
    <property type="entry name" value="POTASSIUM VOLTAGE-GATED CHANNEL PROTEIN SHAB"/>
    <property type="match status" value="1"/>
</dbReference>
<feature type="transmembrane region" description="Helical" evidence="9">
    <location>
        <begin position="155"/>
        <end position="172"/>
    </location>
</feature>
<dbReference type="SUPFAM" id="SSF81324">
    <property type="entry name" value="Voltage-gated potassium channels"/>
    <property type="match status" value="1"/>
</dbReference>
<name>A0A3N4YQM9_9MICO</name>
<evidence type="ECO:0000256" key="1">
    <source>
        <dbReference type="ARBA" id="ARBA00004141"/>
    </source>
</evidence>
<dbReference type="Gene3D" id="1.20.120.350">
    <property type="entry name" value="Voltage-gated potassium channels. Chain C"/>
    <property type="match status" value="1"/>
</dbReference>
<gene>
    <name evidence="11" type="ORF">EDD34_3592</name>
</gene>
<keyword evidence="6 9" id="KW-0472">Membrane</keyword>
<dbReference type="Pfam" id="PF07885">
    <property type="entry name" value="Ion_trans_2"/>
    <property type="match status" value="1"/>
</dbReference>
<keyword evidence="3 9" id="KW-0812">Transmembrane</keyword>
<evidence type="ECO:0000256" key="9">
    <source>
        <dbReference type="SAM" id="Phobius"/>
    </source>
</evidence>
<evidence type="ECO:0000256" key="3">
    <source>
        <dbReference type="ARBA" id="ARBA00022692"/>
    </source>
</evidence>
<dbReference type="RefSeq" id="WP_123815769.1">
    <property type="nucleotide sequence ID" value="NZ_RKQZ01000001.1"/>
</dbReference>
<keyword evidence="8" id="KW-0175">Coiled coil</keyword>
<sequence>MFRSLDLATWRRRTEWPLVTVAVLFLIAYGLPIAFDGVPPLVKTACGTFMTVAWLVFAGDYMVRLHLSGYSWEFVRRNWIDLLVVVLPLLRPLRLLLLIKVIQRFSRTGVQRLRGRVVTYATGGTALLILTSALAITDTERNVEGSNITNLGEGFWWAIVTMTTVGYGDFYPVTVTGRFIAAGLMVGGIALLGVVTATLASWMVQTVEEANEQEEAATRNQVDVLAEEVRRLRAERAEEVRTLRAELAEARSRLGADGADSRRFAQEES</sequence>
<dbReference type="InterPro" id="IPR013099">
    <property type="entry name" value="K_chnl_dom"/>
</dbReference>
<dbReference type="EMBL" id="RKQZ01000001">
    <property type="protein sequence ID" value="RPF22913.1"/>
    <property type="molecule type" value="Genomic_DNA"/>
</dbReference>
<dbReference type="GO" id="GO:0005249">
    <property type="term" value="F:voltage-gated potassium channel activity"/>
    <property type="evidence" value="ECO:0007669"/>
    <property type="project" value="InterPro"/>
</dbReference>
<dbReference type="GO" id="GO:0008076">
    <property type="term" value="C:voltage-gated potassium channel complex"/>
    <property type="evidence" value="ECO:0007669"/>
    <property type="project" value="InterPro"/>
</dbReference>
<organism evidence="11 12">
    <name type="scientific">Myceligenerans xiligouense</name>
    <dbReference type="NCBI Taxonomy" id="253184"/>
    <lineage>
        <taxon>Bacteria</taxon>
        <taxon>Bacillati</taxon>
        <taxon>Actinomycetota</taxon>
        <taxon>Actinomycetes</taxon>
        <taxon>Micrococcales</taxon>
        <taxon>Promicromonosporaceae</taxon>
        <taxon>Myceligenerans</taxon>
    </lineage>
</organism>
<evidence type="ECO:0000256" key="7">
    <source>
        <dbReference type="ARBA" id="ARBA00023303"/>
    </source>
</evidence>
<comment type="caution">
    <text evidence="11">The sequence shown here is derived from an EMBL/GenBank/DDBJ whole genome shotgun (WGS) entry which is preliminary data.</text>
</comment>
<feature type="transmembrane region" description="Helical" evidence="9">
    <location>
        <begin position="16"/>
        <end position="34"/>
    </location>
</feature>
<dbReference type="Gene3D" id="1.10.287.70">
    <property type="match status" value="1"/>
</dbReference>
<evidence type="ECO:0000256" key="5">
    <source>
        <dbReference type="ARBA" id="ARBA00023065"/>
    </source>
</evidence>